<keyword evidence="6" id="KW-1185">Reference proteome</keyword>
<evidence type="ECO:0000256" key="1">
    <source>
        <dbReference type="ARBA" id="ARBA00022729"/>
    </source>
</evidence>
<dbReference type="PANTHER" id="PTHR32444:SF198">
    <property type="entry name" value="BULB-TYPE LECTIN DOMAIN-CONTAINING PROTEIN"/>
    <property type="match status" value="1"/>
</dbReference>
<reference evidence="5 6" key="1">
    <citation type="submission" date="2023-12" db="EMBL/GenBank/DDBJ databases">
        <title>A high-quality genome assembly for Dillenia turbinata (Dilleniales).</title>
        <authorList>
            <person name="Chanderbali A."/>
        </authorList>
    </citation>
    <scope>NUCLEOTIDE SEQUENCE [LARGE SCALE GENOMIC DNA]</scope>
    <source>
        <strain evidence="5">LSX21</strain>
        <tissue evidence="5">Leaf</tissue>
    </source>
</reference>
<evidence type="ECO:0000256" key="3">
    <source>
        <dbReference type="SAM" id="MobiDB-lite"/>
    </source>
</evidence>
<sequence length="285" mass="31732">MLTRPLMLWTNTWLSYVAVLLTWSQVADDWTRELTLLTRGMPTLVTLTGWHVIVAELMNTSTAVAQWLTWRHVADWSHVDAYGTRDMLTRLLLLTRYTGGVMMCRKKKEYLFLILPIPTGRGTCQKKWGAIEQQLSLYFLADAVGQIGILGFRVFRHKSATMDIISQLQEQVNAVAARDVPAVWLSPNYPEPPAGPTPNPNPNPNANPTEHAANVTEQSKVMSSALVKAARLMQPAKCHVYGKCGPFGSCNPQNSPLGGRLRGFEPRHMEEWSGGSWSGGCARKT</sequence>
<dbReference type="AlphaFoldDB" id="A0AAN8WGA5"/>
<dbReference type="InterPro" id="IPR000858">
    <property type="entry name" value="S_locus_glycoprot_dom"/>
</dbReference>
<dbReference type="EMBL" id="JBAMMX010000002">
    <property type="protein sequence ID" value="KAK6946003.1"/>
    <property type="molecule type" value="Genomic_DNA"/>
</dbReference>
<evidence type="ECO:0000313" key="5">
    <source>
        <dbReference type="EMBL" id="KAK6946003.1"/>
    </source>
</evidence>
<evidence type="ECO:0000256" key="2">
    <source>
        <dbReference type="ARBA" id="ARBA00023157"/>
    </source>
</evidence>
<organism evidence="5 6">
    <name type="scientific">Dillenia turbinata</name>
    <dbReference type="NCBI Taxonomy" id="194707"/>
    <lineage>
        <taxon>Eukaryota</taxon>
        <taxon>Viridiplantae</taxon>
        <taxon>Streptophyta</taxon>
        <taxon>Embryophyta</taxon>
        <taxon>Tracheophyta</taxon>
        <taxon>Spermatophyta</taxon>
        <taxon>Magnoliopsida</taxon>
        <taxon>eudicotyledons</taxon>
        <taxon>Gunneridae</taxon>
        <taxon>Pentapetalae</taxon>
        <taxon>Dilleniales</taxon>
        <taxon>Dilleniaceae</taxon>
        <taxon>Dillenia</taxon>
    </lineage>
</organism>
<keyword evidence="2" id="KW-1015">Disulfide bond</keyword>
<keyword evidence="1" id="KW-0732">Signal</keyword>
<dbReference type="Proteomes" id="UP001370490">
    <property type="component" value="Unassembled WGS sequence"/>
</dbReference>
<evidence type="ECO:0000313" key="6">
    <source>
        <dbReference type="Proteomes" id="UP001370490"/>
    </source>
</evidence>
<feature type="domain" description="S-locus glycoprotein" evidence="4">
    <location>
        <begin position="236"/>
        <end position="267"/>
    </location>
</feature>
<comment type="caution">
    <text evidence="5">The sequence shown here is derived from an EMBL/GenBank/DDBJ whole genome shotgun (WGS) entry which is preliminary data.</text>
</comment>
<evidence type="ECO:0000259" key="4">
    <source>
        <dbReference type="Pfam" id="PF00954"/>
    </source>
</evidence>
<protein>
    <submittedName>
        <fullName evidence="5">S-locus glycoprotein domain</fullName>
    </submittedName>
</protein>
<name>A0AAN8WGA5_9MAGN</name>
<dbReference type="Pfam" id="PF00954">
    <property type="entry name" value="S_locus_glycop"/>
    <property type="match status" value="1"/>
</dbReference>
<accession>A0AAN8WGA5</accession>
<proteinExistence type="predicted"/>
<feature type="compositionally biased region" description="Pro residues" evidence="3">
    <location>
        <begin position="189"/>
        <end position="205"/>
    </location>
</feature>
<dbReference type="PANTHER" id="PTHR32444">
    <property type="entry name" value="BULB-TYPE LECTIN DOMAIN-CONTAINING PROTEIN"/>
    <property type="match status" value="1"/>
</dbReference>
<gene>
    <name evidence="5" type="ORF">RJ641_013547</name>
</gene>
<feature type="region of interest" description="Disordered" evidence="3">
    <location>
        <begin position="186"/>
        <end position="210"/>
    </location>
</feature>
<dbReference type="GO" id="GO:0048544">
    <property type="term" value="P:recognition of pollen"/>
    <property type="evidence" value="ECO:0007669"/>
    <property type="project" value="InterPro"/>
</dbReference>